<dbReference type="SMART" id="SM00409">
    <property type="entry name" value="IG"/>
    <property type="match status" value="1"/>
</dbReference>
<evidence type="ECO:0000256" key="3">
    <source>
        <dbReference type="ARBA" id="ARBA00023130"/>
    </source>
</evidence>
<keyword evidence="8" id="KW-1279">T cell receptor</keyword>
<organism evidence="11 12">
    <name type="scientific">Spermophilus dauricus</name>
    <name type="common">Daurian ground squirrel</name>
    <dbReference type="NCBI Taxonomy" id="99837"/>
    <lineage>
        <taxon>Eukaryota</taxon>
        <taxon>Metazoa</taxon>
        <taxon>Chordata</taxon>
        <taxon>Craniata</taxon>
        <taxon>Vertebrata</taxon>
        <taxon>Euteleostomi</taxon>
        <taxon>Mammalia</taxon>
        <taxon>Eutheria</taxon>
        <taxon>Euarchontoglires</taxon>
        <taxon>Glires</taxon>
        <taxon>Rodentia</taxon>
        <taxon>Sciuromorpha</taxon>
        <taxon>Sciuridae</taxon>
        <taxon>Xerinae</taxon>
        <taxon>Marmotini</taxon>
        <taxon>Spermophilus</taxon>
    </lineage>
</organism>
<feature type="chain" id="PRO_5034352447" description="Ig-like domain-containing protein" evidence="9">
    <location>
        <begin position="19"/>
        <end position="209"/>
    </location>
</feature>
<name>A0A8C9PG63_SPEDA</name>
<dbReference type="SUPFAM" id="SSF48726">
    <property type="entry name" value="Immunoglobulin"/>
    <property type="match status" value="1"/>
</dbReference>
<keyword evidence="2" id="KW-0391">Immunity</keyword>
<evidence type="ECO:0000256" key="9">
    <source>
        <dbReference type="SAM" id="SignalP"/>
    </source>
</evidence>
<dbReference type="PROSITE" id="PS50835">
    <property type="entry name" value="IG_LIKE"/>
    <property type="match status" value="1"/>
</dbReference>
<reference evidence="11" key="2">
    <citation type="submission" date="2025-09" db="UniProtKB">
        <authorList>
            <consortium name="Ensembl"/>
        </authorList>
    </citation>
    <scope>IDENTIFICATION</scope>
</reference>
<evidence type="ECO:0000256" key="8">
    <source>
        <dbReference type="ARBA" id="ARBA00043266"/>
    </source>
</evidence>
<keyword evidence="3" id="KW-1064">Adaptive immunity</keyword>
<dbReference type="Ensembl" id="ENSSDAT00000007828.1">
    <property type="protein sequence ID" value="ENSSDAP00000006858.1"/>
    <property type="gene ID" value="ENSSDAG00000006338.1"/>
</dbReference>
<sequence>MSLSVLCWVAICLLQAGGSGITQSPKSQILKTGQRMTLTCAQDMNHDSMYWYRQDPGLGLRLIHYSHNVRNEEKGEVPDGYSASRSSKENFLLTLESPTPSQTSVYLCATSYYTVLQGHLLSAQKGRGGPVPHGSVSPWIVSHHWELGALRNPGSSGELSLMAFRPFQPGLNRSPWAQMRLLELPSLCSGPCHLGGVLFHHLYFSSHRL</sequence>
<evidence type="ECO:0000256" key="7">
    <source>
        <dbReference type="ARBA" id="ARBA00038651"/>
    </source>
</evidence>
<evidence type="ECO:0000256" key="4">
    <source>
        <dbReference type="ARBA" id="ARBA00023157"/>
    </source>
</evidence>
<comment type="subunit">
    <text evidence="7">Alpha-beta TR is a heterodimer composed of an alpha and beta chain; disulfide-linked. The alpha-beta TR is associated with the transmembrane signaling CD3 coreceptor proteins to form the TR-CD3 (TcR or TCR). The assembly of alpha-beta TR heterodimers with CD3 occurs in the endoplasmic reticulum where a single alpha-beta TR heterodimer associates with one CD3D-CD3E heterodimer, one CD3G-CD3E heterodimer and one CD247 homodimer forming a stable octameric structure. CD3D-CD3E and CD3G-CD3E heterodimers preferentially associate with TR alpha and TR beta chains, respectively. The association of the CD247 homodimer is the last step of TcR assembly in the endoplasmic reticulum and is required for transport to the cell surface.</text>
</comment>
<keyword evidence="1 9" id="KW-0732">Signal</keyword>
<dbReference type="GO" id="GO:0042101">
    <property type="term" value="C:T cell receptor complex"/>
    <property type="evidence" value="ECO:0007669"/>
    <property type="project" value="UniProtKB-KW"/>
</dbReference>
<reference evidence="11" key="1">
    <citation type="submission" date="2025-08" db="UniProtKB">
        <authorList>
            <consortium name="Ensembl"/>
        </authorList>
    </citation>
    <scope>IDENTIFICATION</scope>
</reference>
<evidence type="ECO:0000259" key="10">
    <source>
        <dbReference type="PROSITE" id="PS50835"/>
    </source>
</evidence>
<evidence type="ECO:0000313" key="12">
    <source>
        <dbReference type="Proteomes" id="UP000694422"/>
    </source>
</evidence>
<dbReference type="PANTHER" id="PTHR23268">
    <property type="entry name" value="T-CELL RECEPTOR BETA CHAIN"/>
    <property type="match status" value="1"/>
</dbReference>
<accession>A0A8C9PG63</accession>
<dbReference type="SMART" id="SM00406">
    <property type="entry name" value="IGv"/>
    <property type="match status" value="1"/>
</dbReference>
<dbReference type="Pfam" id="PF07686">
    <property type="entry name" value="V-set"/>
    <property type="match status" value="1"/>
</dbReference>
<dbReference type="Gene3D" id="2.60.40.10">
    <property type="entry name" value="Immunoglobulins"/>
    <property type="match status" value="1"/>
</dbReference>
<dbReference type="Proteomes" id="UP000694422">
    <property type="component" value="Unplaced"/>
</dbReference>
<dbReference type="PANTHER" id="PTHR23268:SF19">
    <property type="entry name" value="T CELL RECEPTOR BETA VARIABLE 6-2-RELATED"/>
    <property type="match status" value="1"/>
</dbReference>
<proteinExistence type="predicted"/>
<evidence type="ECO:0000313" key="11">
    <source>
        <dbReference type="Ensembl" id="ENSSDAP00000006858.1"/>
    </source>
</evidence>
<evidence type="ECO:0000256" key="2">
    <source>
        <dbReference type="ARBA" id="ARBA00022859"/>
    </source>
</evidence>
<protein>
    <recommendedName>
        <fullName evidence="10">Ig-like domain-containing protein</fullName>
    </recommendedName>
</protein>
<dbReference type="GO" id="GO:0002250">
    <property type="term" value="P:adaptive immune response"/>
    <property type="evidence" value="ECO:0007669"/>
    <property type="project" value="UniProtKB-KW"/>
</dbReference>
<keyword evidence="5" id="KW-0675">Receptor</keyword>
<dbReference type="InterPro" id="IPR036179">
    <property type="entry name" value="Ig-like_dom_sf"/>
</dbReference>
<dbReference type="InterPro" id="IPR007110">
    <property type="entry name" value="Ig-like_dom"/>
</dbReference>
<feature type="signal peptide" evidence="9">
    <location>
        <begin position="1"/>
        <end position="18"/>
    </location>
</feature>
<evidence type="ECO:0000256" key="1">
    <source>
        <dbReference type="ARBA" id="ARBA00022729"/>
    </source>
</evidence>
<dbReference type="AlphaFoldDB" id="A0A8C9PG63"/>
<dbReference type="InterPro" id="IPR050413">
    <property type="entry name" value="TCR_beta_variable"/>
</dbReference>
<dbReference type="InterPro" id="IPR013783">
    <property type="entry name" value="Ig-like_fold"/>
</dbReference>
<keyword evidence="6" id="KW-0393">Immunoglobulin domain</keyword>
<evidence type="ECO:0000256" key="6">
    <source>
        <dbReference type="ARBA" id="ARBA00023319"/>
    </source>
</evidence>
<feature type="domain" description="Ig-like" evidence="10">
    <location>
        <begin position="19"/>
        <end position="111"/>
    </location>
</feature>
<keyword evidence="12" id="KW-1185">Reference proteome</keyword>
<dbReference type="InterPro" id="IPR003599">
    <property type="entry name" value="Ig_sub"/>
</dbReference>
<dbReference type="InterPro" id="IPR013106">
    <property type="entry name" value="Ig_V-set"/>
</dbReference>
<evidence type="ECO:0000256" key="5">
    <source>
        <dbReference type="ARBA" id="ARBA00023170"/>
    </source>
</evidence>
<keyword evidence="4" id="KW-1015">Disulfide bond</keyword>
<dbReference type="GO" id="GO:0007166">
    <property type="term" value="P:cell surface receptor signaling pathway"/>
    <property type="evidence" value="ECO:0007669"/>
    <property type="project" value="TreeGrafter"/>
</dbReference>